<keyword evidence="3 6" id="KW-0812">Transmembrane</keyword>
<comment type="similarity">
    <text evidence="2">Belongs to the TatC family.</text>
</comment>
<dbReference type="GO" id="GO:0065002">
    <property type="term" value="P:intracellular protein transmembrane transport"/>
    <property type="evidence" value="ECO:0007669"/>
    <property type="project" value="TreeGrafter"/>
</dbReference>
<reference evidence="7" key="1">
    <citation type="submission" date="2023-03" db="EMBL/GenBank/DDBJ databases">
        <authorList>
            <person name="Steffen K."/>
            <person name="Cardenas P."/>
        </authorList>
    </citation>
    <scope>NUCLEOTIDE SEQUENCE</scope>
</reference>
<dbReference type="PANTHER" id="PTHR30371">
    <property type="entry name" value="SEC-INDEPENDENT PROTEIN TRANSLOCASE PROTEIN TATC"/>
    <property type="match status" value="1"/>
</dbReference>
<comment type="subcellular location">
    <subcellularLocation>
        <location evidence="1">Membrane</location>
        <topology evidence="1">Multi-pass membrane protein</topology>
    </subcellularLocation>
</comment>
<accession>A0AA35VXE2</accession>
<feature type="transmembrane region" description="Helical" evidence="6">
    <location>
        <begin position="6"/>
        <end position="24"/>
    </location>
</feature>
<protein>
    <submittedName>
        <fullName evidence="7">Sec-independent protein translocase protein TatC</fullName>
    </submittedName>
</protein>
<evidence type="ECO:0000313" key="8">
    <source>
        <dbReference type="Proteomes" id="UP001174909"/>
    </source>
</evidence>
<dbReference type="InterPro" id="IPR002033">
    <property type="entry name" value="TatC"/>
</dbReference>
<evidence type="ECO:0000256" key="4">
    <source>
        <dbReference type="ARBA" id="ARBA00022989"/>
    </source>
</evidence>
<keyword evidence="5 6" id="KW-0472">Membrane</keyword>
<organism evidence="7 8">
    <name type="scientific">Geodia barretti</name>
    <name type="common">Barrett's horny sponge</name>
    <dbReference type="NCBI Taxonomy" id="519541"/>
    <lineage>
        <taxon>Eukaryota</taxon>
        <taxon>Metazoa</taxon>
        <taxon>Porifera</taxon>
        <taxon>Demospongiae</taxon>
        <taxon>Heteroscleromorpha</taxon>
        <taxon>Tetractinellida</taxon>
        <taxon>Astrophorina</taxon>
        <taxon>Geodiidae</taxon>
        <taxon>Geodia</taxon>
    </lineage>
</organism>
<feature type="transmembrane region" description="Helical" evidence="6">
    <location>
        <begin position="142"/>
        <end position="162"/>
    </location>
</feature>
<evidence type="ECO:0000256" key="2">
    <source>
        <dbReference type="ARBA" id="ARBA00008882"/>
    </source>
</evidence>
<dbReference type="GO" id="GO:0009977">
    <property type="term" value="F:proton motive force dependent protein transmembrane transporter activity"/>
    <property type="evidence" value="ECO:0007669"/>
    <property type="project" value="TreeGrafter"/>
</dbReference>
<proteinExistence type="inferred from homology"/>
<name>A0AA35VXE2_GEOBA</name>
<evidence type="ECO:0000256" key="5">
    <source>
        <dbReference type="ARBA" id="ARBA00023136"/>
    </source>
</evidence>
<feature type="transmembrane region" description="Helical" evidence="6">
    <location>
        <begin position="120"/>
        <end position="136"/>
    </location>
</feature>
<dbReference type="GO" id="GO:0033281">
    <property type="term" value="C:TAT protein transport complex"/>
    <property type="evidence" value="ECO:0007669"/>
    <property type="project" value="TreeGrafter"/>
</dbReference>
<dbReference type="PRINTS" id="PR01840">
    <property type="entry name" value="TATCFAMILY"/>
</dbReference>
<gene>
    <name evidence="7" type="ORF">GBAR_LOCUS132</name>
</gene>
<dbReference type="EMBL" id="CASHTH010000022">
    <property type="protein sequence ID" value="CAI7989120.1"/>
    <property type="molecule type" value="Genomic_DNA"/>
</dbReference>
<evidence type="ECO:0000256" key="1">
    <source>
        <dbReference type="ARBA" id="ARBA00004141"/>
    </source>
</evidence>
<feature type="transmembrane region" description="Helical" evidence="6">
    <location>
        <begin position="31"/>
        <end position="54"/>
    </location>
</feature>
<dbReference type="NCBIfam" id="TIGR00945">
    <property type="entry name" value="tatC"/>
    <property type="match status" value="1"/>
</dbReference>
<evidence type="ECO:0000313" key="7">
    <source>
        <dbReference type="EMBL" id="CAI7989120.1"/>
    </source>
</evidence>
<dbReference type="HAMAP" id="MF_00902">
    <property type="entry name" value="TatC"/>
    <property type="match status" value="1"/>
</dbReference>
<feature type="transmembrane region" description="Helical" evidence="6">
    <location>
        <begin position="86"/>
        <end position="108"/>
    </location>
</feature>
<comment type="caution">
    <text evidence="7">The sequence shown here is derived from an EMBL/GenBank/DDBJ whole genome shotgun (WGS) entry which is preliminary data.</text>
</comment>
<evidence type="ECO:0000256" key="3">
    <source>
        <dbReference type="ARBA" id="ARBA00022692"/>
    </source>
</evidence>
<keyword evidence="8" id="KW-1185">Reference proteome</keyword>
<keyword evidence="4 6" id="KW-1133">Transmembrane helix</keyword>
<dbReference type="GO" id="GO:0043953">
    <property type="term" value="P:protein transport by the Tat complex"/>
    <property type="evidence" value="ECO:0007669"/>
    <property type="project" value="TreeGrafter"/>
</dbReference>
<dbReference type="PANTHER" id="PTHR30371:SF0">
    <property type="entry name" value="SEC-INDEPENDENT PROTEIN TRANSLOCASE PROTEIN TATC, CHLOROPLASTIC-RELATED"/>
    <property type="match status" value="1"/>
</dbReference>
<evidence type="ECO:0000256" key="6">
    <source>
        <dbReference type="SAM" id="Phobius"/>
    </source>
</evidence>
<dbReference type="Pfam" id="PF00902">
    <property type="entry name" value="TatC"/>
    <property type="match status" value="1"/>
</dbReference>
<dbReference type="Proteomes" id="UP001174909">
    <property type="component" value="Unassembled WGS sequence"/>
</dbReference>
<sequence>MVGGFVLALPVILYQVVRFVAPGLMPGERRYLFLFMPGALLAFFCGLAFAYFVLTPRAIPFLLTFGGDVAQTQIRISNLVDVMLRLLLWMGLAFETPVLMYLLAQLGIVSSRMFSRFRKYWVVIAFILGAIITPTFDPLNQTLVAAPLLALYEIGIFLAWLAGRARQREGNEIASLPEGQ</sequence>
<dbReference type="AlphaFoldDB" id="A0AA35VXE2"/>